<dbReference type="Proteomes" id="UP001552299">
    <property type="component" value="Unassembled WGS sequence"/>
</dbReference>
<organism evidence="3 4">
    <name type="scientific">Dendrobium thyrsiflorum</name>
    <name type="common">Pinecone-like raceme dendrobium</name>
    <name type="synonym">Orchid</name>
    <dbReference type="NCBI Taxonomy" id="117978"/>
    <lineage>
        <taxon>Eukaryota</taxon>
        <taxon>Viridiplantae</taxon>
        <taxon>Streptophyta</taxon>
        <taxon>Embryophyta</taxon>
        <taxon>Tracheophyta</taxon>
        <taxon>Spermatophyta</taxon>
        <taxon>Magnoliopsida</taxon>
        <taxon>Liliopsida</taxon>
        <taxon>Asparagales</taxon>
        <taxon>Orchidaceae</taxon>
        <taxon>Epidendroideae</taxon>
        <taxon>Malaxideae</taxon>
        <taxon>Dendrobiinae</taxon>
        <taxon>Dendrobium</taxon>
    </lineage>
</organism>
<keyword evidence="2" id="KW-0812">Transmembrane</keyword>
<reference evidence="3 4" key="1">
    <citation type="journal article" date="2024" name="Plant Biotechnol. J.">
        <title>Dendrobium thyrsiflorum genome and its molecular insights into genes involved in important horticultural traits.</title>
        <authorList>
            <person name="Chen B."/>
            <person name="Wang J.Y."/>
            <person name="Zheng P.J."/>
            <person name="Li K.L."/>
            <person name="Liang Y.M."/>
            <person name="Chen X.F."/>
            <person name="Zhang C."/>
            <person name="Zhao X."/>
            <person name="He X."/>
            <person name="Zhang G.Q."/>
            <person name="Liu Z.J."/>
            <person name="Xu Q."/>
        </authorList>
    </citation>
    <scope>NUCLEOTIDE SEQUENCE [LARGE SCALE GENOMIC DNA]</scope>
    <source>
        <strain evidence="3">GZMU011</strain>
    </source>
</reference>
<dbReference type="AlphaFoldDB" id="A0ABD0UI26"/>
<evidence type="ECO:0000256" key="1">
    <source>
        <dbReference type="SAM" id="MobiDB-lite"/>
    </source>
</evidence>
<keyword evidence="2" id="KW-0472">Membrane</keyword>
<keyword evidence="4" id="KW-1185">Reference proteome</keyword>
<gene>
    <name evidence="3" type="ORF">M5K25_020885</name>
</gene>
<evidence type="ECO:0000313" key="4">
    <source>
        <dbReference type="Proteomes" id="UP001552299"/>
    </source>
</evidence>
<evidence type="ECO:0000256" key="2">
    <source>
        <dbReference type="SAM" id="Phobius"/>
    </source>
</evidence>
<comment type="caution">
    <text evidence="3">The sequence shown here is derived from an EMBL/GenBank/DDBJ whole genome shotgun (WGS) entry which is preliminary data.</text>
</comment>
<dbReference type="EMBL" id="JANQDX010000016">
    <property type="protein sequence ID" value="KAL0909966.1"/>
    <property type="molecule type" value="Genomic_DNA"/>
</dbReference>
<feature type="compositionally biased region" description="Basic and acidic residues" evidence="1">
    <location>
        <begin position="101"/>
        <end position="117"/>
    </location>
</feature>
<proteinExistence type="predicted"/>
<name>A0ABD0UI26_DENTH</name>
<evidence type="ECO:0000313" key="3">
    <source>
        <dbReference type="EMBL" id="KAL0909966.1"/>
    </source>
</evidence>
<feature type="region of interest" description="Disordered" evidence="1">
    <location>
        <begin position="84"/>
        <end position="117"/>
    </location>
</feature>
<feature type="compositionally biased region" description="Polar residues" evidence="1">
    <location>
        <begin position="84"/>
        <end position="100"/>
    </location>
</feature>
<accession>A0ABD0UI26</accession>
<keyword evidence="2" id="KW-1133">Transmembrane helix</keyword>
<feature type="transmembrane region" description="Helical" evidence="2">
    <location>
        <begin position="192"/>
        <end position="211"/>
    </location>
</feature>
<protein>
    <submittedName>
        <fullName evidence="3">Uncharacterized protein</fullName>
    </submittedName>
</protein>
<sequence length="226" mass="25776">MKFFSFVGIDGGQESGCVGGTPGRGDQTIENWNFKSPRSSFRCQKSNFSHPREDGWEFFQPGGDVEEVVRGLIQNGIVRGERSLQQTMKRENSNPISQSEETGRRYGEKREEVEHEQKRVEFERRGAEFEGERGNYDRMGVGIERREIYYDPRGAKFERRIWEFDESCTFAALLLKCSKRAAKGQLKSSKSAAAALLLRFCCAFAALLLHFCCPMQILSKMCDALL</sequence>